<reference evidence="1" key="1">
    <citation type="journal article" date="2015" name="Genome Biol. Evol.">
        <title>Organellar Genomes of White Spruce (Picea glauca): Assembly and Annotation.</title>
        <authorList>
            <person name="Jackman S.D."/>
            <person name="Warren R.L."/>
            <person name="Gibb E.A."/>
            <person name="Vandervalk B.P."/>
            <person name="Mohamadi H."/>
            <person name="Chu J."/>
            <person name="Raymond A."/>
            <person name="Pleasance S."/>
            <person name="Coope R."/>
            <person name="Wildung M.R."/>
            <person name="Ritland C.E."/>
            <person name="Bousquet J."/>
            <person name="Jones S.J."/>
            <person name="Bohlmann J."/>
            <person name="Birol I."/>
        </authorList>
    </citation>
    <scope>NUCLEOTIDE SEQUENCE [LARGE SCALE GENOMIC DNA]</scope>
    <source>
        <tissue evidence="1">Flushing bud</tissue>
    </source>
</reference>
<sequence>MPQRCEPHRPEQCGDGNEDELAMIGIDSTDNSSYSTHAVLLFRAPEASLSNGGLFLLVSCAACCCFDNEASSLEPCLV</sequence>
<geneLocation type="mitochondrion" evidence="1"/>
<dbReference type="EMBL" id="LKAM01000004">
    <property type="protein sequence ID" value="KUM48852.1"/>
    <property type="molecule type" value="Genomic_DNA"/>
</dbReference>
<name>A0A101M0T4_PICGL</name>
<evidence type="ECO:0000313" key="1">
    <source>
        <dbReference type="EMBL" id="KUM48852.1"/>
    </source>
</evidence>
<accession>A0A101M0T4</accession>
<comment type="caution">
    <text evidence="1">The sequence shown here is derived from an EMBL/GenBank/DDBJ whole genome shotgun (WGS) entry which is preliminary data.</text>
</comment>
<protein>
    <submittedName>
        <fullName evidence="1">Uncharacterized protein</fullName>
    </submittedName>
</protein>
<dbReference type="AlphaFoldDB" id="A0A101M0T4"/>
<proteinExistence type="predicted"/>
<gene>
    <name evidence="1" type="ORF">ABT39_MTgene4188</name>
</gene>
<keyword evidence="1" id="KW-0496">Mitochondrion</keyword>
<organism evidence="1">
    <name type="scientific">Picea glauca</name>
    <name type="common">White spruce</name>
    <name type="synonym">Pinus glauca</name>
    <dbReference type="NCBI Taxonomy" id="3330"/>
    <lineage>
        <taxon>Eukaryota</taxon>
        <taxon>Viridiplantae</taxon>
        <taxon>Streptophyta</taxon>
        <taxon>Embryophyta</taxon>
        <taxon>Tracheophyta</taxon>
        <taxon>Spermatophyta</taxon>
        <taxon>Pinopsida</taxon>
        <taxon>Pinidae</taxon>
        <taxon>Conifers I</taxon>
        <taxon>Pinales</taxon>
        <taxon>Pinaceae</taxon>
        <taxon>Picea</taxon>
    </lineage>
</organism>